<evidence type="ECO:0000313" key="11">
    <source>
        <dbReference type="EMBL" id="CAB1128119.1"/>
    </source>
</evidence>
<dbReference type="KEGG" id="hfv:R50_0613"/>
<reference evidence="11 12" key="1">
    <citation type="submission" date="2020-02" db="EMBL/GenBank/DDBJ databases">
        <authorList>
            <person name="Hogendoorn C."/>
        </authorList>
    </citation>
    <scope>NUCLEOTIDE SEQUENCE [LARGE SCALE GENOMIC DNA]</scope>
    <source>
        <strain evidence="11">R501</strain>
    </source>
</reference>
<dbReference type="GO" id="GO:0004614">
    <property type="term" value="F:phosphoglucomutase activity"/>
    <property type="evidence" value="ECO:0007669"/>
    <property type="project" value="UniProtKB-EC"/>
</dbReference>
<evidence type="ECO:0000313" key="12">
    <source>
        <dbReference type="Proteomes" id="UP000503399"/>
    </source>
</evidence>
<keyword evidence="4" id="KW-0479">Metal-binding</keyword>
<sequence>MGIFKGEFKEGVTLNPAVFREYDIRGIAGQDFDQDDIVRLGRAFATDLKAHGLSRAIVGRDSRTSSPAYRDALVAGLTAGGVDVTDIGEVTTPIFYFARVHLGIEGGAMITASHNPAEFNGFKLARGPATLYGEEIQGIRRILESGRFTAGSGTVEAVDVVPAYLAMLREKIRLGPHRPKVVVDCGNGTASLFARRVFTESFGVPASFLYCEADARFPNHHPDPVVAANLTDLIAAVRREGADVGIAFDGDGDRIGVVDDTGRIIWGDRLMVLYWREILPQHPGTPAIIEVKCSQTLYDEVARLGGQPEFFSTGHSLIKARMRETGAVFTGEMSGHMFFADEYYGYDDAFYAAGRLLRILSRSDRPLSALLADVPERPATPEVRIDCPDERKFQVVEQVRDHFRARPDVQVITVDGVRVVFPYGWGLLRASNTQPALVARAEADTPEHLAAITAALDEALAPFPFLPARNWQEG</sequence>
<dbReference type="InterPro" id="IPR005846">
    <property type="entry name" value="A-D-PHexomutase_a/b/a-III"/>
</dbReference>
<dbReference type="InterPro" id="IPR005844">
    <property type="entry name" value="A-D-PHexomutase_a/b/a-I"/>
</dbReference>
<evidence type="ECO:0000256" key="4">
    <source>
        <dbReference type="ARBA" id="ARBA00022723"/>
    </source>
</evidence>
<dbReference type="PRINTS" id="PR00509">
    <property type="entry name" value="PGMPMM"/>
</dbReference>
<dbReference type="InterPro" id="IPR036900">
    <property type="entry name" value="A-D-PHexomutase_C_sf"/>
</dbReference>
<keyword evidence="12" id="KW-1185">Reference proteome</keyword>
<evidence type="ECO:0000259" key="10">
    <source>
        <dbReference type="Pfam" id="PF02880"/>
    </source>
</evidence>
<dbReference type="SUPFAM" id="SSF53738">
    <property type="entry name" value="Phosphoglucomutase, first 3 domains"/>
    <property type="match status" value="3"/>
</dbReference>
<feature type="domain" description="Alpha-D-phosphohexomutase alpha/beta/alpha" evidence="8">
    <location>
        <begin position="18"/>
        <end position="148"/>
    </location>
</feature>
<feature type="domain" description="Alpha-D-phosphohexomutase alpha/beta/alpha" evidence="9">
    <location>
        <begin position="163"/>
        <end position="262"/>
    </location>
</feature>
<dbReference type="Pfam" id="PF02880">
    <property type="entry name" value="PGM_PMM_III"/>
    <property type="match status" value="1"/>
</dbReference>
<dbReference type="CDD" id="cd03089">
    <property type="entry name" value="PMM_PGM"/>
    <property type="match status" value="1"/>
</dbReference>
<comment type="cofactor">
    <cofactor evidence="1">
        <name>Mg(2+)</name>
        <dbReference type="ChEBI" id="CHEBI:18420"/>
    </cofactor>
</comment>
<gene>
    <name evidence="11" type="primary">algC</name>
    <name evidence="11" type="ORF">R50_0613</name>
</gene>
<name>A0A6F8ZEU4_9FIRM</name>
<accession>A0A6F8ZEU4</accession>
<protein>
    <submittedName>
        <fullName evidence="11">Phosphomannomutase/phosphoglucomutase</fullName>
        <ecNumber evidence="11">5.4.2.2</ecNumber>
        <ecNumber evidence="11">5.4.2.8</ecNumber>
    </submittedName>
</protein>
<dbReference type="Pfam" id="PF00408">
    <property type="entry name" value="PGM_PMM_IV"/>
    <property type="match status" value="1"/>
</dbReference>
<dbReference type="SUPFAM" id="SSF55957">
    <property type="entry name" value="Phosphoglucomutase, C-terminal domain"/>
    <property type="match status" value="1"/>
</dbReference>
<dbReference type="Pfam" id="PF02878">
    <property type="entry name" value="PGM_PMM_I"/>
    <property type="match status" value="1"/>
</dbReference>
<dbReference type="Gene3D" id="3.30.310.50">
    <property type="entry name" value="Alpha-D-phosphohexomutase, C-terminal domain"/>
    <property type="match status" value="1"/>
</dbReference>
<dbReference type="InterPro" id="IPR005845">
    <property type="entry name" value="A-D-PHexomutase_a/b/a-II"/>
</dbReference>
<organism evidence="11 12">
    <name type="scientific">Candidatus Hydrogenisulfobacillus filiaventi</name>
    <dbReference type="NCBI Taxonomy" id="2707344"/>
    <lineage>
        <taxon>Bacteria</taxon>
        <taxon>Bacillati</taxon>
        <taxon>Bacillota</taxon>
        <taxon>Clostridia</taxon>
        <taxon>Eubacteriales</taxon>
        <taxon>Clostridiales Family XVII. Incertae Sedis</taxon>
        <taxon>Candidatus Hydrogenisulfobacillus</taxon>
    </lineage>
</organism>
<comment type="similarity">
    <text evidence="2">Belongs to the phosphohexose mutase family.</text>
</comment>
<evidence type="ECO:0000256" key="5">
    <source>
        <dbReference type="ARBA" id="ARBA00022842"/>
    </source>
</evidence>
<proteinExistence type="inferred from homology"/>
<feature type="domain" description="Alpha-D-phosphohexomutase C-terminal" evidence="7">
    <location>
        <begin position="382"/>
        <end position="458"/>
    </location>
</feature>
<keyword evidence="6 11" id="KW-0413">Isomerase</keyword>
<dbReference type="InterPro" id="IPR005841">
    <property type="entry name" value="Alpha-D-phosphohexomutase_SF"/>
</dbReference>
<evidence type="ECO:0000256" key="6">
    <source>
        <dbReference type="ARBA" id="ARBA00023235"/>
    </source>
</evidence>
<dbReference type="Proteomes" id="UP000503399">
    <property type="component" value="Chromosome"/>
</dbReference>
<evidence type="ECO:0000256" key="3">
    <source>
        <dbReference type="ARBA" id="ARBA00022553"/>
    </source>
</evidence>
<dbReference type="EC" id="5.4.2.2" evidence="11"/>
<evidence type="ECO:0000256" key="1">
    <source>
        <dbReference type="ARBA" id="ARBA00001946"/>
    </source>
</evidence>
<dbReference type="InterPro" id="IPR005843">
    <property type="entry name" value="A-D-PHexomutase_C"/>
</dbReference>
<dbReference type="GO" id="GO:0005975">
    <property type="term" value="P:carbohydrate metabolic process"/>
    <property type="evidence" value="ECO:0007669"/>
    <property type="project" value="InterPro"/>
</dbReference>
<dbReference type="GO" id="GO:0046872">
    <property type="term" value="F:metal ion binding"/>
    <property type="evidence" value="ECO:0007669"/>
    <property type="project" value="UniProtKB-KW"/>
</dbReference>
<evidence type="ECO:0000259" key="8">
    <source>
        <dbReference type="Pfam" id="PF02878"/>
    </source>
</evidence>
<feature type="domain" description="Alpha-D-phosphohexomutase alpha/beta/alpha" evidence="10">
    <location>
        <begin position="266"/>
        <end position="376"/>
    </location>
</feature>
<dbReference type="Gene3D" id="3.40.120.10">
    <property type="entry name" value="Alpha-D-Glucose-1,6-Bisphosphate, subunit A, domain 3"/>
    <property type="match status" value="3"/>
</dbReference>
<evidence type="ECO:0000259" key="7">
    <source>
        <dbReference type="Pfam" id="PF00408"/>
    </source>
</evidence>
<keyword evidence="5" id="KW-0460">Magnesium</keyword>
<dbReference type="EC" id="5.4.2.8" evidence="11"/>
<dbReference type="AlphaFoldDB" id="A0A6F8ZEU4"/>
<evidence type="ECO:0000259" key="9">
    <source>
        <dbReference type="Pfam" id="PF02879"/>
    </source>
</evidence>
<dbReference type="InterPro" id="IPR016055">
    <property type="entry name" value="A-D-PHexomutase_a/b/a-I/II/III"/>
</dbReference>
<dbReference type="Pfam" id="PF02879">
    <property type="entry name" value="PGM_PMM_II"/>
    <property type="match status" value="1"/>
</dbReference>
<dbReference type="GO" id="GO:0004615">
    <property type="term" value="F:phosphomannomutase activity"/>
    <property type="evidence" value="ECO:0007669"/>
    <property type="project" value="UniProtKB-EC"/>
</dbReference>
<dbReference type="PANTHER" id="PTHR43771:SF2">
    <property type="entry name" value="PHOSPHOMANNOMUTASE_PHOSPHOGLUCOMUTASE"/>
    <property type="match status" value="1"/>
</dbReference>
<keyword evidence="3" id="KW-0597">Phosphoprotein</keyword>
<dbReference type="EMBL" id="LR778114">
    <property type="protein sequence ID" value="CAB1128119.1"/>
    <property type="molecule type" value="Genomic_DNA"/>
</dbReference>
<dbReference type="PANTHER" id="PTHR43771">
    <property type="entry name" value="PHOSPHOMANNOMUTASE"/>
    <property type="match status" value="1"/>
</dbReference>
<evidence type="ECO:0000256" key="2">
    <source>
        <dbReference type="ARBA" id="ARBA00010231"/>
    </source>
</evidence>